<comment type="caution">
    <text evidence="3">The sequence shown here is derived from an EMBL/GenBank/DDBJ whole genome shotgun (WGS) entry which is preliminary data.</text>
</comment>
<name>A0A2P7YEZ1_9PEZI</name>
<dbReference type="STRING" id="40998.A0A2P7YEZ1"/>
<dbReference type="PANTHER" id="PTHR13593:SF140">
    <property type="entry name" value="PLC-LIKE PHOSPHODIESTERASE"/>
    <property type="match status" value="1"/>
</dbReference>
<feature type="chain" id="PRO_5015156504" description="PLC-like phosphodiesterase" evidence="2">
    <location>
        <begin position="19"/>
        <end position="461"/>
    </location>
</feature>
<accession>A0A2P7YEZ1</accession>
<evidence type="ECO:0000256" key="2">
    <source>
        <dbReference type="SAM" id="SignalP"/>
    </source>
</evidence>
<evidence type="ECO:0000256" key="1">
    <source>
        <dbReference type="SAM" id="MobiDB-lite"/>
    </source>
</evidence>
<dbReference type="InterPro" id="IPR017946">
    <property type="entry name" value="PLC-like_Pdiesterase_TIM-brl"/>
</dbReference>
<sequence length="461" mass="49683">MRLFSLWLGAILAAGANAQASGAATDTRAFTTLTGSLTSQVTVIGTSYNSQSGQVTFTRTSDLVNQEATATVSGSSGSSATGVSTTSPGSTSTVTLLLGGGAGIQTLSIINGTSTVYPNATATASRSSSTSTSAQPTNTQPCNGWPEFCNRGYGNITQVAAHNAFFDIKGNAGSNQEYSVTQQLNDGVRMLTGEAQYENGTLYSCHTTCDLLNAGTLESGYREVADWVRTHPYDVVTLLIVNSDFRPVEDFVATIQNSGLAPYLYEPPYFPMRLNQWPTLSEMILRQQRVVIFMDYMANQTSVPYILDEFRHIWETPFSPQDVNFPCTLERPPQLTNTTEAREEFMYLANHNLNTAVSFAGTSFLIPNTASINTTNAAGNETGMLGLMDDTCTRQWGRSPNWLLVDYYDRVAGSVFEVAARANNVTYNRQCCGIATGAAGKARFEWSLLAVALVAAVMSFA</sequence>
<dbReference type="PANTHER" id="PTHR13593">
    <property type="match status" value="1"/>
</dbReference>
<keyword evidence="4" id="KW-1185">Reference proteome</keyword>
<evidence type="ECO:0008006" key="5">
    <source>
        <dbReference type="Google" id="ProtNLM"/>
    </source>
</evidence>
<keyword evidence="2" id="KW-0732">Signal</keyword>
<feature type="signal peptide" evidence="2">
    <location>
        <begin position="1"/>
        <end position="18"/>
    </location>
</feature>
<feature type="region of interest" description="Disordered" evidence="1">
    <location>
        <begin position="120"/>
        <end position="140"/>
    </location>
</feature>
<dbReference type="InterPro" id="IPR051057">
    <property type="entry name" value="PI-PLC_domain"/>
</dbReference>
<dbReference type="GO" id="GO:0006629">
    <property type="term" value="P:lipid metabolic process"/>
    <property type="evidence" value="ECO:0007669"/>
    <property type="project" value="InterPro"/>
</dbReference>
<reference evidence="3 4" key="1">
    <citation type="submission" date="2017-05" db="EMBL/GenBank/DDBJ databases">
        <title>Draft genome sequence of Elsinoe australis.</title>
        <authorList>
            <person name="Cheng Q."/>
        </authorList>
    </citation>
    <scope>NUCLEOTIDE SEQUENCE [LARGE SCALE GENOMIC DNA]</scope>
    <source>
        <strain evidence="3 4">NL1</strain>
    </source>
</reference>
<proteinExistence type="predicted"/>
<evidence type="ECO:0000313" key="3">
    <source>
        <dbReference type="EMBL" id="PSK34537.1"/>
    </source>
</evidence>
<dbReference type="EMBL" id="NHZQ01000447">
    <property type="protein sequence ID" value="PSK34537.1"/>
    <property type="molecule type" value="Genomic_DNA"/>
</dbReference>
<feature type="region of interest" description="Disordered" evidence="1">
    <location>
        <begin position="70"/>
        <end position="89"/>
    </location>
</feature>
<gene>
    <name evidence="3" type="ORF">B9Z65_8863</name>
</gene>
<dbReference type="SUPFAM" id="SSF51695">
    <property type="entry name" value="PLC-like phosphodiesterases"/>
    <property type="match status" value="1"/>
</dbReference>
<organism evidence="3 4">
    <name type="scientific">Elsinoe australis</name>
    <dbReference type="NCBI Taxonomy" id="40998"/>
    <lineage>
        <taxon>Eukaryota</taxon>
        <taxon>Fungi</taxon>
        <taxon>Dikarya</taxon>
        <taxon>Ascomycota</taxon>
        <taxon>Pezizomycotina</taxon>
        <taxon>Dothideomycetes</taxon>
        <taxon>Dothideomycetidae</taxon>
        <taxon>Myriangiales</taxon>
        <taxon>Elsinoaceae</taxon>
        <taxon>Elsinoe</taxon>
    </lineage>
</organism>
<dbReference type="OrthoDB" id="7984201at2759"/>
<evidence type="ECO:0000313" key="4">
    <source>
        <dbReference type="Proteomes" id="UP000243723"/>
    </source>
</evidence>
<dbReference type="AlphaFoldDB" id="A0A2P7YEZ1"/>
<feature type="compositionally biased region" description="Low complexity" evidence="1">
    <location>
        <begin position="120"/>
        <end position="134"/>
    </location>
</feature>
<dbReference type="GO" id="GO:0008081">
    <property type="term" value="F:phosphoric diester hydrolase activity"/>
    <property type="evidence" value="ECO:0007669"/>
    <property type="project" value="InterPro"/>
</dbReference>
<dbReference type="Pfam" id="PF26146">
    <property type="entry name" value="PI-PLC_X"/>
    <property type="match status" value="1"/>
</dbReference>
<protein>
    <recommendedName>
        <fullName evidence="5">PLC-like phosphodiesterase</fullName>
    </recommendedName>
</protein>
<dbReference type="Gene3D" id="3.20.20.190">
    <property type="entry name" value="Phosphatidylinositol (PI) phosphodiesterase"/>
    <property type="match status" value="1"/>
</dbReference>
<dbReference type="Proteomes" id="UP000243723">
    <property type="component" value="Unassembled WGS sequence"/>
</dbReference>